<keyword evidence="6" id="KW-1185">Reference proteome</keyword>
<gene>
    <name evidence="5" type="ORF">AX660_06210</name>
</gene>
<dbReference type="PANTHER" id="PTHR30204">
    <property type="entry name" value="REDOX-CYCLING DRUG-SENSING TRANSCRIPTIONAL ACTIVATOR SOXR"/>
    <property type="match status" value="1"/>
</dbReference>
<dbReference type="InterPro" id="IPR000551">
    <property type="entry name" value="MerR-type_HTH_dom"/>
</dbReference>
<dbReference type="PANTHER" id="PTHR30204:SF94">
    <property type="entry name" value="HEAVY METAL-DEPENDENT TRANSCRIPTIONAL REGULATOR HI_0293-RELATED"/>
    <property type="match status" value="1"/>
</dbReference>
<keyword evidence="1" id="KW-0805">Transcription regulation</keyword>
<dbReference type="PRINTS" id="PR00040">
    <property type="entry name" value="HTHMERR"/>
</dbReference>
<feature type="domain" description="HTH merR-type" evidence="4">
    <location>
        <begin position="1"/>
        <end position="69"/>
    </location>
</feature>
<dbReference type="Gene3D" id="1.10.1660.10">
    <property type="match status" value="1"/>
</dbReference>
<dbReference type="CDD" id="cd04770">
    <property type="entry name" value="HTH_HMRTR"/>
    <property type="match status" value="1"/>
</dbReference>
<dbReference type="PROSITE" id="PS50937">
    <property type="entry name" value="HTH_MERR_2"/>
    <property type="match status" value="1"/>
</dbReference>
<comment type="caution">
    <text evidence="5">The sequence shown here is derived from an EMBL/GenBank/DDBJ whole genome shotgun (WGS) entry which is preliminary data.</text>
</comment>
<name>A0A136A315_9ALTE</name>
<organism evidence="5 6">
    <name type="scientific">Paraglaciecola hydrolytica</name>
    <dbReference type="NCBI Taxonomy" id="1799789"/>
    <lineage>
        <taxon>Bacteria</taxon>
        <taxon>Pseudomonadati</taxon>
        <taxon>Pseudomonadota</taxon>
        <taxon>Gammaproteobacteria</taxon>
        <taxon>Alteromonadales</taxon>
        <taxon>Alteromonadaceae</taxon>
        <taxon>Paraglaciecola</taxon>
    </lineage>
</organism>
<dbReference type="Pfam" id="PF13411">
    <property type="entry name" value="MerR_1"/>
    <property type="match status" value="1"/>
</dbReference>
<dbReference type="InterPro" id="IPR009061">
    <property type="entry name" value="DNA-bd_dom_put_sf"/>
</dbReference>
<dbReference type="GO" id="GO:0003677">
    <property type="term" value="F:DNA binding"/>
    <property type="evidence" value="ECO:0007669"/>
    <property type="project" value="UniProtKB-KW"/>
</dbReference>
<dbReference type="EMBL" id="LSNE01000003">
    <property type="protein sequence ID" value="KXI29638.1"/>
    <property type="molecule type" value="Genomic_DNA"/>
</dbReference>
<keyword evidence="3" id="KW-0804">Transcription</keyword>
<keyword evidence="2" id="KW-0238">DNA-binding</keyword>
<dbReference type="SMART" id="SM00422">
    <property type="entry name" value="HTH_MERR"/>
    <property type="match status" value="1"/>
</dbReference>
<proteinExistence type="predicted"/>
<dbReference type="AlphaFoldDB" id="A0A136A315"/>
<reference evidence="6" key="1">
    <citation type="submission" date="2016-02" db="EMBL/GenBank/DDBJ databases">
        <authorList>
            <person name="Schultz-Johansen M."/>
            <person name="Glaring M.A."/>
            <person name="Bech P.K."/>
            <person name="Stougaard P."/>
        </authorList>
    </citation>
    <scope>NUCLEOTIDE SEQUENCE [LARGE SCALE GENOMIC DNA]</scope>
    <source>
        <strain evidence="6">S66</strain>
    </source>
</reference>
<dbReference type="OrthoDB" id="9802039at2"/>
<accession>A0A136A315</accession>
<dbReference type="SUPFAM" id="SSF46955">
    <property type="entry name" value="Putative DNA-binding domain"/>
    <property type="match status" value="1"/>
</dbReference>
<dbReference type="InterPro" id="IPR047057">
    <property type="entry name" value="MerR_fam"/>
</dbReference>
<dbReference type="Proteomes" id="UP000070299">
    <property type="component" value="Unassembled WGS sequence"/>
</dbReference>
<evidence type="ECO:0000256" key="3">
    <source>
        <dbReference type="ARBA" id="ARBA00023163"/>
    </source>
</evidence>
<dbReference type="RefSeq" id="WP_068372470.1">
    <property type="nucleotide sequence ID" value="NZ_LSNE01000003.1"/>
</dbReference>
<evidence type="ECO:0000256" key="1">
    <source>
        <dbReference type="ARBA" id="ARBA00023015"/>
    </source>
</evidence>
<dbReference type="GO" id="GO:0003700">
    <property type="term" value="F:DNA-binding transcription factor activity"/>
    <property type="evidence" value="ECO:0007669"/>
    <property type="project" value="InterPro"/>
</dbReference>
<evidence type="ECO:0000313" key="6">
    <source>
        <dbReference type="Proteomes" id="UP000070299"/>
    </source>
</evidence>
<dbReference type="STRING" id="1799789.AX660_06210"/>
<evidence type="ECO:0000259" key="4">
    <source>
        <dbReference type="PROSITE" id="PS50937"/>
    </source>
</evidence>
<evidence type="ECO:0000313" key="5">
    <source>
        <dbReference type="EMBL" id="KXI29638.1"/>
    </source>
</evidence>
<evidence type="ECO:0000256" key="2">
    <source>
        <dbReference type="ARBA" id="ARBA00023125"/>
    </source>
</evidence>
<sequence length="133" mass="14735">MKISELEKKSGISAHTLRYYEKAGLLKASQRSANNYREYSQDDLATARFIQACKHSGFSLAETGALLAIKGNKDQHVCAEAKIITHNKIKQISEQIKQLKNMQNTLQKLEKICCGGAESAEFCSIISALEGEQ</sequence>
<protein>
    <submittedName>
        <fullName evidence="5">Heavy metal-responsive transcriptional regulator</fullName>
    </submittedName>
</protein>